<proteinExistence type="predicted"/>
<dbReference type="AlphaFoldDB" id="A0AAE3JIC3"/>
<dbReference type="InterPro" id="IPR050697">
    <property type="entry name" value="Adenylyl/Guanylyl_Cyclase_3/4"/>
</dbReference>
<reference evidence="3" key="1">
    <citation type="submission" date="2021-08" db="EMBL/GenBank/DDBJ databases">
        <title>Comparative analyses of Brucepasteria parasyntrophica and Teretinema zuelzerae.</title>
        <authorList>
            <person name="Song Y."/>
            <person name="Brune A."/>
        </authorList>
    </citation>
    <scope>NUCLEOTIDE SEQUENCE</scope>
    <source>
        <strain evidence="3">DSM 1903</strain>
    </source>
</reference>
<dbReference type="PANTHER" id="PTHR43081:SF1">
    <property type="entry name" value="ADENYLATE CYCLASE, TERMINAL-DIFFERENTIATION SPECIFIC"/>
    <property type="match status" value="1"/>
</dbReference>
<comment type="caution">
    <text evidence="3">The sequence shown here is derived from an EMBL/GenBank/DDBJ whole genome shotgun (WGS) entry which is preliminary data.</text>
</comment>
<dbReference type="SMART" id="SM00044">
    <property type="entry name" value="CYCc"/>
    <property type="match status" value="1"/>
</dbReference>
<gene>
    <name evidence="3" type="ORF">K7J14_09855</name>
</gene>
<keyword evidence="1" id="KW-1133">Transmembrane helix</keyword>
<dbReference type="Pfam" id="PF00211">
    <property type="entry name" value="Guanylate_cyc"/>
    <property type="match status" value="1"/>
</dbReference>
<dbReference type="RefSeq" id="WP_230755724.1">
    <property type="nucleotide sequence ID" value="NZ_JAINWA010000003.1"/>
</dbReference>
<dbReference type="SUPFAM" id="SSF55073">
    <property type="entry name" value="Nucleotide cyclase"/>
    <property type="match status" value="1"/>
</dbReference>
<sequence length="481" mass="52440">MNQESIFALLFCFSVFAAAALALLLRRERANSRKALDEAWRRQATQAGDAEKRNRLTLRISSVVGSNLEQESILPRILDLLSLYFTDAELRLLAYRGNNSFAITLPQSSREEAIEHPGFAEVFSRTGFIALDEESAALLRFQSGTRLFHYNLPIVQGDTYSGSLLLSIPAELSAPDQRFLADLVPSLAAALRNQTLTDRFGRAVDSRVRDHLMSLSGRAQGELREAGILFVDLVGFTAQAERLSPVEIVQFLNAFFTRCQSIVSARGGVINKFLGDGFMAIFNAPSPVPDFPRRVLEAGNGIIAAIPDFEILARQCGIEGFAVALGAEIGGVLAGTIGSSERLEYTLMGDVVNVASRLEGLTRFFGVRFLSGEALASAVPDWSFRGLGRIRPKGKSRALGIYEVLGPSGSVDPLLLASASLFEKGLAAYQGRAFEASLELWSDLPPSAQDKALSWYRSQAAAYIKNPPPPEWDGTETFHTK</sequence>
<evidence type="ECO:0000313" key="4">
    <source>
        <dbReference type="Proteomes" id="UP001198163"/>
    </source>
</evidence>
<dbReference type="Gene3D" id="3.30.70.1230">
    <property type="entry name" value="Nucleotide cyclase"/>
    <property type="match status" value="1"/>
</dbReference>
<dbReference type="EMBL" id="JAINWA010000003">
    <property type="protein sequence ID" value="MCD1655002.1"/>
    <property type="molecule type" value="Genomic_DNA"/>
</dbReference>
<dbReference type="InterPro" id="IPR001054">
    <property type="entry name" value="A/G_cyclase"/>
</dbReference>
<evidence type="ECO:0000313" key="3">
    <source>
        <dbReference type="EMBL" id="MCD1655002.1"/>
    </source>
</evidence>
<dbReference type="GO" id="GO:0009190">
    <property type="term" value="P:cyclic nucleotide biosynthetic process"/>
    <property type="evidence" value="ECO:0007669"/>
    <property type="project" value="InterPro"/>
</dbReference>
<dbReference type="GO" id="GO:0004016">
    <property type="term" value="F:adenylate cyclase activity"/>
    <property type="evidence" value="ECO:0007669"/>
    <property type="project" value="UniProtKB-ARBA"/>
</dbReference>
<dbReference type="CDD" id="cd07302">
    <property type="entry name" value="CHD"/>
    <property type="match status" value="1"/>
</dbReference>
<feature type="transmembrane region" description="Helical" evidence="1">
    <location>
        <begin position="6"/>
        <end position="25"/>
    </location>
</feature>
<accession>A0AAE3JIC3</accession>
<dbReference type="GO" id="GO:0035556">
    <property type="term" value="P:intracellular signal transduction"/>
    <property type="evidence" value="ECO:0007669"/>
    <property type="project" value="InterPro"/>
</dbReference>
<name>A0AAE3JIC3_9SPIR</name>
<evidence type="ECO:0000259" key="2">
    <source>
        <dbReference type="PROSITE" id="PS50125"/>
    </source>
</evidence>
<dbReference type="Proteomes" id="UP001198163">
    <property type="component" value="Unassembled WGS sequence"/>
</dbReference>
<dbReference type="PROSITE" id="PS50125">
    <property type="entry name" value="GUANYLATE_CYCLASE_2"/>
    <property type="match status" value="1"/>
</dbReference>
<feature type="domain" description="Guanylate cyclase" evidence="2">
    <location>
        <begin position="227"/>
        <end position="359"/>
    </location>
</feature>
<protein>
    <submittedName>
        <fullName evidence="3">Adenylate/guanylate cyclase domain-containing protein</fullName>
    </submittedName>
</protein>
<dbReference type="PANTHER" id="PTHR43081">
    <property type="entry name" value="ADENYLATE CYCLASE, TERMINAL-DIFFERENTIATION SPECIFIC-RELATED"/>
    <property type="match status" value="1"/>
</dbReference>
<keyword evidence="1" id="KW-0472">Membrane</keyword>
<keyword evidence="4" id="KW-1185">Reference proteome</keyword>
<organism evidence="3 4">
    <name type="scientific">Teretinema zuelzerae</name>
    <dbReference type="NCBI Taxonomy" id="156"/>
    <lineage>
        <taxon>Bacteria</taxon>
        <taxon>Pseudomonadati</taxon>
        <taxon>Spirochaetota</taxon>
        <taxon>Spirochaetia</taxon>
        <taxon>Spirochaetales</taxon>
        <taxon>Treponemataceae</taxon>
        <taxon>Teretinema</taxon>
    </lineage>
</organism>
<keyword evidence="1" id="KW-0812">Transmembrane</keyword>
<evidence type="ECO:0000256" key="1">
    <source>
        <dbReference type="SAM" id="Phobius"/>
    </source>
</evidence>
<dbReference type="InterPro" id="IPR029787">
    <property type="entry name" value="Nucleotide_cyclase"/>
</dbReference>